<evidence type="ECO:0000256" key="5">
    <source>
        <dbReference type="ARBA" id="ARBA00023242"/>
    </source>
</evidence>
<dbReference type="AlphaFoldDB" id="A0A7J7CL32"/>
<dbReference type="InParanoid" id="A0A7J7CL32"/>
<keyword evidence="4" id="KW-0804">Transcription</keyword>
<dbReference type="FunFam" id="3.30.730.10:FF:000001">
    <property type="entry name" value="Ethylene-responsive transcription factor 2"/>
    <property type="match status" value="1"/>
</dbReference>
<feature type="region of interest" description="Disordered" evidence="6">
    <location>
        <begin position="70"/>
        <end position="93"/>
    </location>
</feature>
<dbReference type="EMBL" id="JAAARO010000015">
    <property type="protein sequence ID" value="KAF5734775.1"/>
    <property type="molecule type" value="Genomic_DNA"/>
</dbReference>
<feature type="domain" description="AP2/ERF" evidence="7">
    <location>
        <begin position="108"/>
        <end position="165"/>
    </location>
</feature>
<evidence type="ECO:0000256" key="1">
    <source>
        <dbReference type="ARBA" id="ARBA00004123"/>
    </source>
</evidence>
<feature type="region of interest" description="Disordered" evidence="6">
    <location>
        <begin position="188"/>
        <end position="246"/>
    </location>
</feature>
<evidence type="ECO:0000259" key="7">
    <source>
        <dbReference type="PROSITE" id="PS51032"/>
    </source>
</evidence>
<feature type="region of interest" description="Disordered" evidence="6">
    <location>
        <begin position="1"/>
        <end position="29"/>
    </location>
</feature>
<sequence length="319" mass="35428">MPPIKYTEHRSHTKLVRPSNPSQETKPRVIRISVTDAYATDSSSDEEGEVYGRQRVKKFVNEVVVESSASQNDSVWRRSSRSNRKKAKKSVTAGKAVISLRPATAEKKFRGVRQRPWGKWAAEIRDPLRRVRLWLGTYDTAEEAAMVYDNAAIQLRGPDALTNFVTPPSKPQPESKPALSCGYNSGEEPLNNNISSPTSVLRCPSPSSNEEAETHSMISSKEGPEAVGELREESSMSRNFSDSSSSGGTLFPKEMFDFQSSVPDIVGEASLRTGYWIDDFGDTFLNSCMDFGFGFSNWHVEDHFQDIGDLFGSDPLVAM</sequence>
<dbReference type="Pfam" id="PF00847">
    <property type="entry name" value="AP2"/>
    <property type="match status" value="1"/>
</dbReference>
<evidence type="ECO:0000313" key="9">
    <source>
        <dbReference type="Proteomes" id="UP000593562"/>
    </source>
</evidence>
<dbReference type="GO" id="GO:0003700">
    <property type="term" value="F:DNA-binding transcription factor activity"/>
    <property type="evidence" value="ECO:0007669"/>
    <property type="project" value="InterPro"/>
</dbReference>
<dbReference type="GO" id="GO:0003677">
    <property type="term" value="F:DNA binding"/>
    <property type="evidence" value="ECO:0007669"/>
    <property type="project" value="UniProtKB-KW"/>
</dbReference>
<evidence type="ECO:0000256" key="4">
    <source>
        <dbReference type="ARBA" id="ARBA00023163"/>
    </source>
</evidence>
<dbReference type="PRINTS" id="PR00367">
    <property type="entry name" value="ETHRSPELEMNT"/>
</dbReference>
<dbReference type="GO" id="GO:0005634">
    <property type="term" value="C:nucleus"/>
    <property type="evidence" value="ECO:0007669"/>
    <property type="project" value="UniProtKB-SubCell"/>
</dbReference>
<evidence type="ECO:0000256" key="6">
    <source>
        <dbReference type="SAM" id="MobiDB-lite"/>
    </source>
</evidence>
<dbReference type="SUPFAM" id="SSF54171">
    <property type="entry name" value="DNA-binding domain"/>
    <property type="match status" value="1"/>
</dbReference>
<feature type="compositionally biased region" description="Low complexity" evidence="6">
    <location>
        <begin position="236"/>
        <end position="246"/>
    </location>
</feature>
<gene>
    <name evidence="8" type="ORF">HS088_TW15G00267</name>
</gene>
<dbReference type="CDD" id="cd00018">
    <property type="entry name" value="AP2"/>
    <property type="match status" value="1"/>
</dbReference>
<dbReference type="InterPro" id="IPR050913">
    <property type="entry name" value="AP2/ERF_ERF"/>
</dbReference>
<dbReference type="SMART" id="SM00380">
    <property type="entry name" value="AP2"/>
    <property type="match status" value="1"/>
</dbReference>
<dbReference type="InterPro" id="IPR001471">
    <property type="entry name" value="AP2/ERF_dom"/>
</dbReference>
<keyword evidence="9" id="KW-1185">Reference proteome</keyword>
<dbReference type="InterPro" id="IPR016177">
    <property type="entry name" value="DNA-bd_dom_sf"/>
</dbReference>
<reference evidence="8 9" key="1">
    <citation type="journal article" date="2020" name="Nat. Commun.">
        <title>Genome of Tripterygium wilfordii and identification of cytochrome P450 involved in triptolide biosynthesis.</title>
        <authorList>
            <person name="Tu L."/>
            <person name="Su P."/>
            <person name="Zhang Z."/>
            <person name="Gao L."/>
            <person name="Wang J."/>
            <person name="Hu T."/>
            <person name="Zhou J."/>
            <person name="Zhang Y."/>
            <person name="Zhao Y."/>
            <person name="Liu Y."/>
            <person name="Song Y."/>
            <person name="Tong Y."/>
            <person name="Lu Y."/>
            <person name="Yang J."/>
            <person name="Xu C."/>
            <person name="Jia M."/>
            <person name="Peters R.J."/>
            <person name="Huang L."/>
            <person name="Gao W."/>
        </authorList>
    </citation>
    <scope>NUCLEOTIDE SEQUENCE [LARGE SCALE GENOMIC DNA]</scope>
    <source>
        <strain evidence="9">cv. XIE 37</strain>
        <tissue evidence="8">Leaf</tissue>
    </source>
</reference>
<protein>
    <submittedName>
        <fullName evidence="8">Ethylene-responsive transcription factor CRF2-like</fullName>
    </submittedName>
</protein>
<dbReference type="Proteomes" id="UP000593562">
    <property type="component" value="Unassembled WGS sequence"/>
</dbReference>
<organism evidence="8 9">
    <name type="scientific">Tripterygium wilfordii</name>
    <name type="common">Thunder God vine</name>
    <dbReference type="NCBI Taxonomy" id="458696"/>
    <lineage>
        <taxon>Eukaryota</taxon>
        <taxon>Viridiplantae</taxon>
        <taxon>Streptophyta</taxon>
        <taxon>Embryophyta</taxon>
        <taxon>Tracheophyta</taxon>
        <taxon>Spermatophyta</taxon>
        <taxon>Magnoliopsida</taxon>
        <taxon>eudicotyledons</taxon>
        <taxon>Gunneridae</taxon>
        <taxon>Pentapetalae</taxon>
        <taxon>rosids</taxon>
        <taxon>fabids</taxon>
        <taxon>Celastrales</taxon>
        <taxon>Celastraceae</taxon>
        <taxon>Tripterygium</taxon>
    </lineage>
</organism>
<dbReference type="Gene3D" id="3.30.730.10">
    <property type="entry name" value="AP2/ERF domain"/>
    <property type="match status" value="1"/>
</dbReference>
<keyword evidence="5" id="KW-0539">Nucleus</keyword>
<comment type="caution">
    <text evidence="8">The sequence shown here is derived from an EMBL/GenBank/DDBJ whole genome shotgun (WGS) entry which is preliminary data.</text>
</comment>
<feature type="compositionally biased region" description="Basic residues" evidence="6">
    <location>
        <begin position="78"/>
        <end position="89"/>
    </location>
</feature>
<proteinExistence type="predicted"/>
<feature type="compositionally biased region" description="Basic and acidic residues" evidence="6">
    <location>
        <begin position="222"/>
        <end position="235"/>
    </location>
</feature>
<evidence type="ECO:0000313" key="8">
    <source>
        <dbReference type="EMBL" id="KAF5734775.1"/>
    </source>
</evidence>
<evidence type="ECO:0000256" key="3">
    <source>
        <dbReference type="ARBA" id="ARBA00023125"/>
    </source>
</evidence>
<dbReference type="PROSITE" id="PS51032">
    <property type="entry name" value="AP2_ERF"/>
    <property type="match status" value="1"/>
</dbReference>
<dbReference type="PANTHER" id="PTHR31194">
    <property type="entry name" value="SHN SHINE , DNA BINDING / TRANSCRIPTION FACTOR"/>
    <property type="match status" value="1"/>
</dbReference>
<dbReference type="PANTHER" id="PTHR31194:SF140">
    <property type="entry name" value="ETHYLENE-RESPONSIVE TRANSCRIPTION FACTOR CRF2"/>
    <property type="match status" value="1"/>
</dbReference>
<feature type="compositionally biased region" description="Basic and acidic residues" evidence="6">
    <location>
        <begin position="1"/>
        <end position="10"/>
    </location>
</feature>
<feature type="compositionally biased region" description="Polar residues" evidence="6">
    <location>
        <begin position="190"/>
        <end position="209"/>
    </location>
</feature>
<keyword evidence="2" id="KW-0805">Transcription regulation</keyword>
<keyword evidence="3" id="KW-0238">DNA-binding</keyword>
<evidence type="ECO:0000256" key="2">
    <source>
        <dbReference type="ARBA" id="ARBA00023015"/>
    </source>
</evidence>
<accession>A0A7J7CL32</accession>
<dbReference type="InterPro" id="IPR036955">
    <property type="entry name" value="AP2/ERF_dom_sf"/>
</dbReference>
<name>A0A7J7CL32_TRIWF</name>
<dbReference type="FunCoup" id="A0A7J7CL32">
    <property type="interactions" value="396"/>
</dbReference>
<comment type="subcellular location">
    <subcellularLocation>
        <location evidence="1">Nucleus</location>
    </subcellularLocation>
</comment>